<evidence type="ECO:0000313" key="6">
    <source>
        <dbReference type="Proteomes" id="UP001058974"/>
    </source>
</evidence>
<comment type="caution">
    <text evidence="5">The sequence shown here is derived from an EMBL/GenBank/DDBJ whole genome shotgun (WGS) entry which is preliminary data.</text>
</comment>
<feature type="non-terminal residue" evidence="5">
    <location>
        <position position="1"/>
    </location>
</feature>
<dbReference type="NCBIfam" id="TIGR00756">
    <property type="entry name" value="PPR"/>
    <property type="match status" value="8"/>
</dbReference>
<name>A0A9D4WGV1_PEA</name>
<feature type="repeat" description="PPR" evidence="3">
    <location>
        <begin position="172"/>
        <end position="206"/>
    </location>
</feature>
<keyword evidence="2" id="KW-0677">Repeat</keyword>
<evidence type="ECO:0000259" key="4">
    <source>
        <dbReference type="Pfam" id="PF17177"/>
    </source>
</evidence>
<proteinExistence type="inferred from homology"/>
<evidence type="ECO:0000313" key="5">
    <source>
        <dbReference type="EMBL" id="KAI5401238.1"/>
    </source>
</evidence>
<dbReference type="Pfam" id="PF17177">
    <property type="entry name" value="PPR_long"/>
    <property type="match status" value="1"/>
</dbReference>
<feature type="repeat" description="PPR" evidence="3">
    <location>
        <begin position="207"/>
        <end position="242"/>
    </location>
</feature>
<dbReference type="InterPro" id="IPR011990">
    <property type="entry name" value="TPR-like_helical_dom_sf"/>
</dbReference>
<dbReference type="EMBL" id="JAMSHJ010000006">
    <property type="protein sequence ID" value="KAI5401238.1"/>
    <property type="molecule type" value="Genomic_DNA"/>
</dbReference>
<dbReference type="AlphaFoldDB" id="A0A9D4WGV1"/>
<protein>
    <recommendedName>
        <fullName evidence="4">PROP1-like PPR domain-containing protein</fullName>
    </recommendedName>
</protein>
<feature type="repeat" description="PPR" evidence="3">
    <location>
        <begin position="348"/>
        <end position="382"/>
    </location>
</feature>
<dbReference type="PANTHER" id="PTHR47447">
    <property type="entry name" value="OS03G0856100 PROTEIN"/>
    <property type="match status" value="1"/>
</dbReference>
<evidence type="ECO:0000256" key="3">
    <source>
        <dbReference type="PROSITE-ProRule" id="PRU00708"/>
    </source>
</evidence>
<dbReference type="PROSITE" id="PS51375">
    <property type="entry name" value="PPR"/>
    <property type="match status" value="9"/>
</dbReference>
<dbReference type="Pfam" id="PF01535">
    <property type="entry name" value="PPR"/>
    <property type="match status" value="2"/>
</dbReference>
<dbReference type="Gramene" id="Psat06G0591200-T1">
    <property type="protein sequence ID" value="KAI5401238.1"/>
    <property type="gene ID" value="KIW84_065912"/>
</dbReference>
<evidence type="ECO:0000256" key="1">
    <source>
        <dbReference type="ARBA" id="ARBA00007626"/>
    </source>
</evidence>
<organism evidence="5 6">
    <name type="scientific">Pisum sativum</name>
    <name type="common">Garden pea</name>
    <name type="synonym">Lathyrus oleraceus</name>
    <dbReference type="NCBI Taxonomy" id="3888"/>
    <lineage>
        <taxon>Eukaryota</taxon>
        <taxon>Viridiplantae</taxon>
        <taxon>Streptophyta</taxon>
        <taxon>Embryophyta</taxon>
        <taxon>Tracheophyta</taxon>
        <taxon>Spermatophyta</taxon>
        <taxon>Magnoliopsida</taxon>
        <taxon>eudicotyledons</taxon>
        <taxon>Gunneridae</taxon>
        <taxon>Pentapetalae</taxon>
        <taxon>rosids</taxon>
        <taxon>fabids</taxon>
        <taxon>Fabales</taxon>
        <taxon>Fabaceae</taxon>
        <taxon>Papilionoideae</taxon>
        <taxon>50 kb inversion clade</taxon>
        <taxon>NPAAA clade</taxon>
        <taxon>Hologalegina</taxon>
        <taxon>IRL clade</taxon>
        <taxon>Fabeae</taxon>
        <taxon>Lathyrus</taxon>
    </lineage>
</organism>
<dbReference type="Pfam" id="PF13041">
    <property type="entry name" value="PPR_2"/>
    <property type="match status" value="3"/>
</dbReference>
<feature type="repeat" description="PPR" evidence="3">
    <location>
        <begin position="419"/>
        <end position="453"/>
    </location>
</feature>
<feature type="repeat" description="PPR" evidence="3">
    <location>
        <begin position="278"/>
        <end position="312"/>
    </location>
</feature>
<dbReference type="SUPFAM" id="SSF48452">
    <property type="entry name" value="TPR-like"/>
    <property type="match status" value="1"/>
</dbReference>
<comment type="similarity">
    <text evidence="1">Belongs to the PPR family. P subfamily.</text>
</comment>
<dbReference type="Gene3D" id="1.25.40.10">
    <property type="entry name" value="Tetratricopeptide repeat domain"/>
    <property type="match status" value="3"/>
</dbReference>
<feature type="repeat" description="PPR" evidence="3">
    <location>
        <begin position="243"/>
        <end position="277"/>
    </location>
</feature>
<sequence>EMTLSQLFRKFPNFVHLSKSCYPISLTPSPSSDFDHHSSKPTNQFSQNPSGSLKFNIFSFHTSRVNVNKPNPTNPDVETICKILSTAPDSPVDVSLRNFPAEVSPELVVDVLNKLSNAGILALSFFRWAEKQKGFKHSTESFHALIEALGKIKQFKMIWNLVDEMKQQKLINGDTFALIARRYVRARIVIEALKTFERMERYGLKPQISDFNKLIDVLCKSKFHVEKAQELFDKMRQWDLEPNLKSYTILLEGWSQQQNLLKVNEVCREMKDEGFEPDVVTYGIIINAYCKAKKYDEAIGFYHEMQLKNVSPSPHIYCTLIIGLGNGNRLDEALEFFEKSKASGFPPEVPTYNAVVGAYCWAMQIDDAYRTVGEMKELGIGPNSRTYDIILVHLIKGGRTKEAYSVFKRMSSEMGCEPSANTYAIVVRMFCNENQLDMAMVVWDEMKDKGILPGIHMFSTLIISLCRENKLDEACKYFQQMLDVGIRPTANMFSAFKSALMDAGMENTVKHFALKVDKLRNTPLIA</sequence>
<dbReference type="Proteomes" id="UP001058974">
    <property type="component" value="Chromosome 6"/>
</dbReference>
<dbReference type="PANTHER" id="PTHR47447:SF28">
    <property type="entry name" value="PENTACOTRIPEPTIDE-REPEAT REGION OF PRORP DOMAIN-CONTAINING PROTEIN"/>
    <property type="match status" value="1"/>
</dbReference>
<dbReference type="InterPro" id="IPR002885">
    <property type="entry name" value="PPR_rpt"/>
</dbReference>
<gene>
    <name evidence="5" type="ORF">KIW84_065912</name>
</gene>
<accession>A0A9D4WGV1</accession>
<keyword evidence="6" id="KW-1185">Reference proteome</keyword>
<feature type="repeat" description="PPR" evidence="3">
    <location>
        <begin position="454"/>
        <end position="488"/>
    </location>
</feature>
<evidence type="ECO:0000256" key="2">
    <source>
        <dbReference type="ARBA" id="ARBA00022737"/>
    </source>
</evidence>
<feature type="domain" description="PROP1-like PPR" evidence="4">
    <location>
        <begin position="401"/>
        <end position="512"/>
    </location>
</feature>
<reference evidence="5 6" key="1">
    <citation type="journal article" date="2022" name="Nat. Genet.">
        <title>Improved pea reference genome and pan-genome highlight genomic features and evolutionary characteristics.</title>
        <authorList>
            <person name="Yang T."/>
            <person name="Liu R."/>
            <person name="Luo Y."/>
            <person name="Hu S."/>
            <person name="Wang D."/>
            <person name="Wang C."/>
            <person name="Pandey M.K."/>
            <person name="Ge S."/>
            <person name="Xu Q."/>
            <person name="Li N."/>
            <person name="Li G."/>
            <person name="Huang Y."/>
            <person name="Saxena R.K."/>
            <person name="Ji Y."/>
            <person name="Li M."/>
            <person name="Yan X."/>
            <person name="He Y."/>
            <person name="Liu Y."/>
            <person name="Wang X."/>
            <person name="Xiang C."/>
            <person name="Varshney R.K."/>
            <person name="Ding H."/>
            <person name="Gao S."/>
            <person name="Zong X."/>
        </authorList>
    </citation>
    <scope>NUCLEOTIDE SEQUENCE [LARGE SCALE GENOMIC DNA]</scope>
    <source>
        <strain evidence="5 6">cv. Zhongwan 6</strain>
    </source>
</reference>
<feature type="repeat" description="PPR" evidence="3">
    <location>
        <begin position="383"/>
        <end position="418"/>
    </location>
</feature>
<feature type="repeat" description="PPR" evidence="3">
    <location>
        <begin position="313"/>
        <end position="347"/>
    </location>
</feature>
<dbReference type="InterPro" id="IPR033443">
    <property type="entry name" value="PROP1-like_PPR_dom"/>
</dbReference>